<evidence type="ECO:0000313" key="2">
    <source>
        <dbReference type="WBParaSite" id="ES5_v2.g30490.t1"/>
    </source>
</evidence>
<name>A0AC34GLJ3_9BILA</name>
<reference evidence="2" key="1">
    <citation type="submission" date="2022-11" db="UniProtKB">
        <authorList>
            <consortium name="WormBaseParasite"/>
        </authorList>
    </citation>
    <scope>IDENTIFICATION</scope>
</reference>
<organism evidence="1 2">
    <name type="scientific">Panagrolaimus sp. ES5</name>
    <dbReference type="NCBI Taxonomy" id="591445"/>
    <lineage>
        <taxon>Eukaryota</taxon>
        <taxon>Metazoa</taxon>
        <taxon>Ecdysozoa</taxon>
        <taxon>Nematoda</taxon>
        <taxon>Chromadorea</taxon>
        <taxon>Rhabditida</taxon>
        <taxon>Tylenchina</taxon>
        <taxon>Panagrolaimomorpha</taxon>
        <taxon>Panagrolaimoidea</taxon>
        <taxon>Panagrolaimidae</taxon>
        <taxon>Panagrolaimus</taxon>
    </lineage>
</organism>
<dbReference type="Proteomes" id="UP000887579">
    <property type="component" value="Unplaced"/>
</dbReference>
<accession>A0AC34GLJ3</accession>
<proteinExistence type="predicted"/>
<sequence>ILDIIHGIIPMVDTKFLGVTPQLTYLSIISVLDCAIENDVKTLVMPPLFAIEPNIACYLILLAIKKWKSDNPTAIDNITIVCELESDFVAFHHQIPAINTIVDFSPEGLDYFFPSLQYTTQDYLPPTQEGYVEAGCSIYTR</sequence>
<dbReference type="WBParaSite" id="ES5_v2.g30490.t1">
    <property type="protein sequence ID" value="ES5_v2.g30490.t1"/>
    <property type="gene ID" value="ES5_v2.g30490"/>
</dbReference>
<protein>
    <submittedName>
        <fullName evidence="2">Uncharacterized protein</fullName>
    </submittedName>
</protein>
<evidence type="ECO:0000313" key="1">
    <source>
        <dbReference type="Proteomes" id="UP000887579"/>
    </source>
</evidence>